<proteinExistence type="predicted"/>
<keyword evidence="3" id="KW-1185">Reference proteome</keyword>
<accession>A0A3A9Z6E3</accession>
<evidence type="ECO:0000256" key="1">
    <source>
        <dbReference type="SAM" id="MobiDB-lite"/>
    </source>
</evidence>
<feature type="compositionally biased region" description="Low complexity" evidence="1">
    <location>
        <begin position="89"/>
        <end position="105"/>
    </location>
</feature>
<feature type="compositionally biased region" description="Basic and acidic residues" evidence="1">
    <location>
        <begin position="76"/>
        <end position="85"/>
    </location>
</feature>
<dbReference type="AlphaFoldDB" id="A0A3A9Z6E3"/>
<protein>
    <submittedName>
        <fullName evidence="2">Uncharacterized protein</fullName>
    </submittedName>
</protein>
<feature type="region of interest" description="Disordered" evidence="1">
    <location>
        <begin position="1"/>
        <end position="120"/>
    </location>
</feature>
<dbReference type="InterPro" id="IPR036188">
    <property type="entry name" value="FAD/NAD-bd_sf"/>
</dbReference>
<comment type="caution">
    <text evidence="2">The sequence shown here is derived from an EMBL/GenBank/DDBJ whole genome shotgun (WGS) entry which is preliminary data.</text>
</comment>
<evidence type="ECO:0000313" key="3">
    <source>
        <dbReference type="Proteomes" id="UP000272474"/>
    </source>
</evidence>
<dbReference type="Proteomes" id="UP000272474">
    <property type="component" value="Unassembled WGS sequence"/>
</dbReference>
<name>A0A3A9Z6E3_9ACTN</name>
<gene>
    <name evidence="2" type="ORF">D7294_09025</name>
</gene>
<reference evidence="2 3" key="1">
    <citation type="journal article" date="2014" name="Int. J. Syst. Evol. Microbiol.">
        <title>Streptomyces hoynatensis sp. nov., isolated from deep marine sediment.</title>
        <authorList>
            <person name="Veyisoglu A."/>
            <person name="Sahin N."/>
        </authorList>
    </citation>
    <scope>NUCLEOTIDE SEQUENCE [LARGE SCALE GENOMIC DNA]</scope>
    <source>
        <strain evidence="2 3">KCTC 29097</strain>
    </source>
</reference>
<dbReference type="Gene3D" id="3.50.50.60">
    <property type="entry name" value="FAD/NAD(P)-binding domain"/>
    <property type="match status" value="1"/>
</dbReference>
<sequence>MEVIRMNATTREAGTSEAAPPWKVVVPGGGAAGVPGGGVPSRARPATPGSDAGEPRNGPAARRGYPGRAGLAPREFPAKGREKPGRYGGMLLPGPAAAAPRTPEGGNDRTPEGQFAPRLGNDRTQDARAVPVVTGPVGELPVVPGLFEQWGAPVHRRPRCPGEELHGRSLTFFPHGEEAGAAGRQLPAGNAVGPRDGGARR</sequence>
<evidence type="ECO:0000313" key="2">
    <source>
        <dbReference type="EMBL" id="RKN43843.1"/>
    </source>
</evidence>
<feature type="region of interest" description="Disordered" evidence="1">
    <location>
        <begin position="176"/>
        <end position="201"/>
    </location>
</feature>
<organism evidence="2 3">
    <name type="scientific">Streptomyces hoynatensis</name>
    <dbReference type="NCBI Taxonomy" id="1141874"/>
    <lineage>
        <taxon>Bacteria</taxon>
        <taxon>Bacillati</taxon>
        <taxon>Actinomycetota</taxon>
        <taxon>Actinomycetes</taxon>
        <taxon>Kitasatosporales</taxon>
        <taxon>Streptomycetaceae</taxon>
        <taxon>Streptomyces</taxon>
    </lineage>
</organism>
<feature type="compositionally biased region" description="Gly residues" evidence="1">
    <location>
        <begin position="27"/>
        <end position="39"/>
    </location>
</feature>
<dbReference type="EMBL" id="RBAL01000004">
    <property type="protein sequence ID" value="RKN43843.1"/>
    <property type="molecule type" value="Genomic_DNA"/>
</dbReference>